<dbReference type="Pfam" id="PF01526">
    <property type="entry name" value="DDE_Tnp_Tn3"/>
    <property type="match status" value="1"/>
</dbReference>
<name>A0A5S5D1H2_9ACTN</name>
<dbReference type="GO" id="GO:0004803">
    <property type="term" value="F:transposase activity"/>
    <property type="evidence" value="ECO:0007669"/>
    <property type="project" value="InterPro"/>
</dbReference>
<dbReference type="GO" id="GO:0006313">
    <property type="term" value="P:DNA transposition"/>
    <property type="evidence" value="ECO:0007669"/>
    <property type="project" value="InterPro"/>
</dbReference>
<accession>A0A5S5D1H2</accession>
<reference evidence="2 3" key="1">
    <citation type="submission" date="2019-07" db="EMBL/GenBank/DDBJ databases">
        <title>Genomic Encyclopedia of Archaeal and Bacterial Type Strains, Phase II (KMG-II): from individual species to whole genera.</title>
        <authorList>
            <person name="Goeker M."/>
        </authorList>
    </citation>
    <scope>NUCLEOTIDE SEQUENCE [LARGE SCALE GENOMIC DNA]</scope>
    <source>
        <strain evidence="2 3">DSM 46842</strain>
    </source>
</reference>
<dbReference type="EMBL" id="VNHW01000003">
    <property type="protein sequence ID" value="TYP89098.1"/>
    <property type="molecule type" value="Genomic_DNA"/>
</dbReference>
<evidence type="ECO:0000313" key="2">
    <source>
        <dbReference type="EMBL" id="TYP89098.1"/>
    </source>
</evidence>
<evidence type="ECO:0000313" key="3">
    <source>
        <dbReference type="Proteomes" id="UP000322499"/>
    </source>
</evidence>
<sequence>MLRVAGSLSLGEVRGYDLIRMLSREGRPTGLGDAFAQYGRIFKSLHVLQVIADGDYRRMLTAQLNISKGRHTLARRIFFGHRGELRQHYRQGMEDQLGALGPALNAVVLWNSLYIDTTVKTLMEKKFPVTDEMIARMSPLQFEHINFLGRYAFTQPDITTLRSLREPDTSAAGPEPW</sequence>
<dbReference type="InterPro" id="IPR002513">
    <property type="entry name" value="Tn3_Tnp_DDE_dom"/>
</dbReference>
<feature type="domain" description="Tn3 transposase DDE" evidence="1">
    <location>
        <begin position="1"/>
        <end position="151"/>
    </location>
</feature>
<proteinExistence type="predicted"/>
<evidence type="ECO:0000259" key="1">
    <source>
        <dbReference type="Pfam" id="PF01526"/>
    </source>
</evidence>
<organism evidence="2 3">
    <name type="scientific">Blastococcus xanthinilyticus</name>
    <dbReference type="NCBI Taxonomy" id="1564164"/>
    <lineage>
        <taxon>Bacteria</taxon>
        <taxon>Bacillati</taxon>
        <taxon>Actinomycetota</taxon>
        <taxon>Actinomycetes</taxon>
        <taxon>Geodermatophilales</taxon>
        <taxon>Geodermatophilaceae</taxon>
        <taxon>Blastococcus</taxon>
    </lineage>
</organism>
<dbReference type="Proteomes" id="UP000322499">
    <property type="component" value="Unassembled WGS sequence"/>
</dbReference>
<keyword evidence="3" id="KW-1185">Reference proteome</keyword>
<protein>
    <submittedName>
        <fullName evidence="2">Tn3 transposase DDE domain-containing protein</fullName>
    </submittedName>
</protein>
<comment type="caution">
    <text evidence="2">The sequence shown here is derived from an EMBL/GenBank/DDBJ whole genome shotgun (WGS) entry which is preliminary data.</text>
</comment>
<gene>
    <name evidence="2" type="ORF">BD833_103255</name>
</gene>
<dbReference type="AlphaFoldDB" id="A0A5S5D1H2"/>